<dbReference type="InterPro" id="IPR001584">
    <property type="entry name" value="Integrase_cat-core"/>
</dbReference>
<feature type="domain" description="Integrase catalytic" evidence="2">
    <location>
        <begin position="210"/>
        <end position="370"/>
    </location>
</feature>
<dbReference type="PROSITE" id="PS50994">
    <property type="entry name" value="INTEGRASE"/>
    <property type="match status" value="1"/>
</dbReference>
<dbReference type="Proteomes" id="UP001260956">
    <property type="component" value="Unassembled WGS sequence"/>
</dbReference>
<dbReference type="EMBL" id="JARPTX010000028">
    <property type="protein sequence ID" value="MDT2370288.1"/>
    <property type="molecule type" value="Genomic_DNA"/>
</dbReference>
<organism evidence="3 4">
    <name type="scientific">Enterococcus faecium</name>
    <name type="common">Streptococcus faecium</name>
    <dbReference type="NCBI Taxonomy" id="1352"/>
    <lineage>
        <taxon>Bacteria</taxon>
        <taxon>Bacillati</taxon>
        <taxon>Bacillota</taxon>
        <taxon>Bacilli</taxon>
        <taxon>Lactobacillales</taxon>
        <taxon>Enterococcaceae</taxon>
        <taxon>Enterococcus</taxon>
    </lineage>
</organism>
<dbReference type="NCBIfam" id="NF033516">
    <property type="entry name" value="transpos_IS3"/>
    <property type="match status" value="1"/>
</dbReference>
<dbReference type="InterPro" id="IPR048020">
    <property type="entry name" value="Transpos_IS3"/>
</dbReference>
<dbReference type="InterPro" id="IPR012337">
    <property type="entry name" value="RNaseH-like_sf"/>
</dbReference>
<dbReference type="PANTHER" id="PTHR46889">
    <property type="entry name" value="TRANSPOSASE INSF FOR INSERTION SEQUENCE IS3B-RELATED"/>
    <property type="match status" value="1"/>
</dbReference>
<dbReference type="GO" id="GO:0006313">
    <property type="term" value="P:DNA transposition"/>
    <property type="evidence" value="ECO:0007669"/>
    <property type="project" value="InterPro"/>
</dbReference>
<dbReference type="InterPro" id="IPR009057">
    <property type="entry name" value="Homeodomain-like_sf"/>
</dbReference>
<dbReference type="GO" id="GO:0004803">
    <property type="term" value="F:transposase activity"/>
    <property type="evidence" value="ECO:0007669"/>
    <property type="project" value="InterPro"/>
</dbReference>
<gene>
    <name evidence="3" type="ORF">P6Z85_09010</name>
</gene>
<name>A0A2A4DZA7_ENTFC</name>
<dbReference type="Pfam" id="PF13333">
    <property type="entry name" value="rve_2"/>
    <property type="match status" value="1"/>
</dbReference>
<dbReference type="SUPFAM" id="SSF46689">
    <property type="entry name" value="Homeodomain-like"/>
    <property type="match status" value="1"/>
</dbReference>
<dbReference type="Gene3D" id="1.10.10.60">
    <property type="entry name" value="Homeodomain-like"/>
    <property type="match status" value="1"/>
</dbReference>
<dbReference type="Gene3D" id="3.30.420.10">
    <property type="entry name" value="Ribonuclease H-like superfamily/Ribonuclease H"/>
    <property type="match status" value="1"/>
</dbReference>
<dbReference type="AlphaFoldDB" id="A0A2A4DZA7"/>
<dbReference type="GO" id="GO:0015074">
    <property type="term" value="P:DNA integration"/>
    <property type="evidence" value="ECO:0007669"/>
    <property type="project" value="InterPro"/>
</dbReference>
<dbReference type="Pfam" id="PF01527">
    <property type="entry name" value="HTH_Tnp_1"/>
    <property type="match status" value="1"/>
</dbReference>
<dbReference type="RefSeq" id="WP_096541010.1">
    <property type="nucleotide sequence ID" value="NZ_AP027295.1"/>
</dbReference>
<dbReference type="SUPFAM" id="SSF53098">
    <property type="entry name" value="Ribonuclease H-like"/>
    <property type="match status" value="1"/>
</dbReference>
<dbReference type="Pfam" id="PF00665">
    <property type="entry name" value="rve"/>
    <property type="match status" value="1"/>
</dbReference>
<dbReference type="GO" id="GO:0003677">
    <property type="term" value="F:DNA binding"/>
    <property type="evidence" value="ECO:0007669"/>
    <property type="project" value="InterPro"/>
</dbReference>
<dbReference type="Pfam" id="PF13276">
    <property type="entry name" value="HTH_21"/>
    <property type="match status" value="1"/>
</dbReference>
<protein>
    <submittedName>
        <fullName evidence="3">IS3 family transposase</fullName>
    </submittedName>
</protein>
<proteinExistence type="predicted"/>
<dbReference type="InterPro" id="IPR025948">
    <property type="entry name" value="HTH-like_dom"/>
</dbReference>
<reference evidence="3" key="1">
    <citation type="submission" date="2023-03" db="EMBL/GenBank/DDBJ databases">
        <authorList>
            <person name="Shen W."/>
            <person name="Cai J."/>
        </authorList>
    </citation>
    <scope>NUCLEOTIDE SEQUENCE</scope>
    <source>
        <strain evidence="3">B1010-2</strain>
    </source>
</reference>
<sequence length="385" mass="44624">MSQRRERRTYTQEFKQQMVDLLNSGKPRADIIREYELTPSSFDKWVRQAKKTGSFKEADNLTPTEKELIALRKRNQQLEMENDILKQAALIFGPKRQVIDANKHTYSISAMCKLLNISRQTYYYKTKKKPSEAALEAAVTEEFNRSRKNYGTRKIKAALAKRDILVSRRKISQIMNRRGLKSNYTKANYRKHTSNVNHSDIGNTLDRAFTEREPLEAIITDLTYVRAGTTWCYVCFIIDLFNREIIGHSCGPNKDAALVKSAFQSISHPLTEVKIFHTDRGKEFDNKLIDTILETFDIERSLSKKGCPYDNAVAESTYKSFKVEFVYPNTFDTLNQLKLQLFDYVNWWNYLRLHGSLGYETPIGIRNLRLAERILDNEHGCGSVA</sequence>
<dbReference type="PANTHER" id="PTHR46889:SF5">
    <property type="entry name" value="INTEGRASE PROTEIN"/>
    <property type="match status" value="1"/>
</dbReference>
<dbReference type="InterPro" id="IPR002514">
    <property type="entry name" value="Transposase_8"/>
</dbReference>
<accession>A0A2A4DZA7</accession>
<comment type="function">
    <text evidence="1">Involved in the transposition of the insertion sequence.</text>
</comment>
<comment type="caution">
    <text evidence="3">The sequence shown here is derived from an EMBL/GenBank/DDBJ whole genome shotgun (WGS) entry which is preliminary data.</text>
</comment>
<dbReference type="InterPro" id="IPR036397">
    <property type="entry name" value="RNaseH_sf"/>
</dbReference>
<evidence type="ECO:0000313" key="3">
    <source>
        <dbReference type="EMBL" id="MDT2370288.1"/>
    </source>
</evidence>
<evidence type="ECO:0000256" key="1">
    <source>
        <dbReference type="ARBA" id="ARBA00002286"/>
    </source>
</evidence>
<dbReference type="InterPro" id="IPR050900">
    <property type="entry name" value="Transposase_IS3/IS150/IS904"/>
</dbReference>
<evidence type="ECO:0000259" key="2">
    <source>
        <dbReference type="PROSITE" id="PS50994"/>
    </source>
</evidence>
<evidence type="ECO:0000313" key="4">
    <source>
        <dbReference type="Proteomes" id="UP001260956"/>
    </source>
</evidence>